<gene>
    <name evidence="1" type="ORF">G2W53_016174</name>
</gene>
<evidence type="ECO:0000313" key="1">
    <source>
        <dbReference type="EMBL" id="KAF7833841.1"/>
    </source>
</evidence>
<keyword evidence="2" id="KW-1185">Reference proteome</keyword>
<dbReference type="PANTHER" id="PTHR37722:SF2">
    <property type="entry name" value="OS01G0167700 PROTEIN"/>
    <property type="match status" value="1"/>
</dbReference>
<dbReference type="PANTHER" id="PTHR37722">
    <property type="entry name" value="OS01G0167700 PROTEIN"/>
    <property type="match status" value="1"/>
</dbReference>
<proteinExistence type="predicted"/>
<dbReference type="Proteomes" id="UP000634136">
    <property type="component" value="Unassembled WGS sequence"/>
</dbReference>
<organism evidence="1 2">
    <name type="scientific">Senna tora</name>
    <dbReference type="NCBI Taxonomy" id="362788"/>
    <lineage>
        <taxon>Eukaryota</taxon>
        <taxon>Viridiplantae</taxon>
        <taxon>Streptophyta</taxon>
        <taxon>Embryophyta</taxon>
        <taxon>Tracheophyta</taxon>
        <taxon>Spermatophyta</taxon>
        <taxon>Magnoliopsida</taxon>
        <taxon>eudicotyledons</taxon>
        <taxon>Gunneridae</taxon>
        <taxon>Pentapetalae</taxon>
        <taxon>rosids</taxon>
        <taxon>fabids</taxon>
        <taxon>Fabales</taxon>
        <taxon>Fabaceae</taxon>
        <taxon>Caesalpinioideae</taxon>
        <taxon>Cassia clade</taxon>
        <taxon>Senna</taxon>
    </lineage>
</organism>
<accession>A0A834WWL1</accession>
<sequence length="827" mass="92784">MNWQTVPLVLFGLRFQVIISTMLQWMGGSRRKVTTSRKSTLKRQKQYFEQRRRQQQNLQMMGSESCSDVPGISGQCPKEYRSLDILSLLDLSASAKKCDCACLEGGEDVEVKVSTVPGHIFTNQLTDFTNMDTPVEFCRIEETKAPLGCQIEASSKKVLVSSPDYQDGALNGIPSKPSDWQTVNDQHLGLSVIDLLSDDGPHINVEERPTFEDHVAFSLEGLGKVGTETPVHSPKQPIRVAYAYSPSLKDGKKMKFSKDVNHVLEDLELEVDTMMQDIKVASISSFPNFPFNKGKQSLETARDYKHFSDHAHKYGSSNSQEFFFNAENNNDDIWNVPCSSFFNEKFDDERQYNTSWKKKTFRMGTGSPDFLKGGICKMANYEFEDDLPKKRSSAAATEGFDMTELPASYSKHQYENDYDLFVAKGASSLRCSRSDGNFNVQSIVPEDVTDNSSLLSEESCTSTAVRSEAITHSPSRLVTRENCKEQKYAFARPGNKCRSKEGNFKSVSNLSKERLSHYSNSILEEELGAHDSWQFKERYASVNINSRDTLFCHNLETNFAVFESNKGTEGPFNLFTAPEFKDEACPSFSGLKSGAHNANSLPCSFTSEKSAFGDSPVFSDVSRPTSPNYSPKFQFKGNIKNVAPSFCCETPSPGLSVQESVSKDEETKVKLQQDSCGNFELREEIFMGNNGWTSEKKMLGDNSTSDNHTQDCKGEKDTNIVMTRSLETTNSFGHVEEISSSLKKPDTHEGEVDKTQNSSDAEILIKCKIANEVMENKQPEERNMVTRKHNKERINLSGQVMYESYVLQFLCVQKVLKEASVGNFKNS</sequence>
<evidence type="ECO:0000313" key="2">
    <source>
        <dbReference type="Proteomes" id="UP000634136"/>
    </source>
</evidence>
<dbReference type="AlphaFoldDB" id="A0A834WWL1"/>
<dbReference type="OrthoDB" id="994901at2759"/>
<protein>
    <submittedName>
        <fullName evidence="1">Uncharacterized protein</fullName>
    </submittedName>
</protein>
<reference evidence="1" key="1">
    <citation type="submission" date="2020-09" db="EMBL/GenBank/DDBJ databases">
        <title>Genome-Enabled Discovery of Anthraquinone Biosynthesis in Senna tora.</title>
        <authorList>
            <person name="Kang S.-H."/>
            <person name="Pandey R.P."/>
            <person name="Lee C.-M."/>
            <person name="Sim J.-S."/>
            <person name="Jeong J.-T."/>
            <person name="Choi B.-S."/>
            <person name="Jung M."/>
            <person name="Ginzburg D."/>
            <person name="Zhao K."/>
            <person name="Won S.Y."/>
            <person name="Oh T.-J."/>
            <person name="Yu Y."/>
            <person name="Kim N.-H."/>
            <person name="Lee O.R."/>
            <person name="Lee T.-H."/>
            <person name="Bashyal P."/>
            <person name="Kim T.-S."/>
            <person name="Lee W.-H."/>
            <person name="Kawkins C."/>
            <person name="Kim C.-K."/>
            <person name="Kim J.S."/>
            <person name="Ahn B.O."/>
            <person name="Rhee S.Y."/>
            <person name="Sohng J.K."/>
        </authorList>
    </citation>
    <scope>NUCLEOTIDE SEQUENCE</scope>
    <source>
        <tissue evidence="1">Leaf</tissue>
    </source>
</reference>
<comment type="caution">
    <text evidence="1">The sequence shown here is derived from an EMBL/GenBank/DDBJ whole genome shotgun (WGS) entry which is preliminary data.</text>
</comment>
<name>A0A834WWL1_9FABA</name>
<dbReference type="EMBL" id="JAAIUW010000005">
    <property type="protein sequence ID" value="KAF7833841.1"/>
    <property type="molecule type" value="Genomic_DNA"/>
</dbReference>